<keyword evidence="1" id="KW-0472">Membrane</keyword>
<protein>
    <recommendedName>
        <fullName evidence="4">Phage holin family protein</fullName>
    </recommendedName>
</protein>
<dbReference type="RefSeq" id="WP_169467590.1">
    <property type="nucleotide sequence ID" value="NZ_JABBGG010000009.1"/>
</dbReference>
<dbReference type="EMBL" id="JABBGG010000009">
    <property type="protein sequence ID" value="NML62522.1"/>
    <property type="molecule type" value="Genomic_DNA"/>
</dbReference>
<evidence type="ECO:0000313" key="2">
    <source>
        <dbReference type="EMBL" id="NML62522.1"/>
    </source>
</evidence>
<name>A0A848HMQ9_9BURK</name>
<proteinExistence type="predicted"/>
<keyword evidence="3" id="KW-1185">Reference proteome</keyword>
<dbReference type="InterPro" id="IPR009937">
    <property type="entry name" value="Phage_holin_3_6"/>
</dbReference>
<feature type="transmembrane region" description="Helical" evidence="1">
    <location>
        <begin position="39"/>
        <end position="65"/>
    </location>
</feature>
<reference evidence="2 3" key="1">
    <citation type="submission" date="2020-04" db="EMBL/GenBank/DDBJ databases">
        <title>Massilia sp. RP-1-19 isolated from soil.</title>
        <authorList>
            <person name="Dahal R.H."/>
        </authorList>
    </citation>
    <scope>NUCLEOTIDE SEQUENCE [LARGE SCALE GENOMIC DNA]</scope>
    <source>
        <strain evidence="2 3">RP-1-19</strain>
    </source>
</reference>
<accession>A0A848HMQ9</accession>
<evidence type="ECO:0000313" key="3">
    <source>
        <dbReference type="Proteomes" id="UP000583752"/>
    </source>
</evidence>
<keyword evidence="1" id="KW-0812">Transmembrane</keyword>
<evidence type="ECO:0000256" key="1">
    <source>
        <dbReference type="SAM" id="Phobius"/>
    </source>
</evidence>
<dbReference type="Proteomes" id="UP000583752">
    <property type="component" value="Unassembled WGS sequence"/>
</dbReference>
<dbReference type="Pfam" id="PF07332">
    <property type="entry name" value="Phage_holin_3_6"/>
    <property type="match status" value="1"/>
</dbReference>
<gene>
    <name evidence="2" type="ORF">HHL21_15855</name>
</gene>
<dbReference type="AlphaFoldDB" id="A0A848HMQ9"/>
<keyword evidence="1" id="KW-1133">Transmembrane helix</keyword>
<organism evidence="2 3">
    <name type="scientific">Massilia polaris</name>
    <dbReference type="NCBI Taxonomy" id="2728846"/>
    <lineage>
        <taxon>Bacteria</taxon>
        <taxon>Pseudomonadati</taxon>
        <taxon>Pseudomonadota</taxon>
        <taxon>Betaproteobacteria</taxon>
        <taxon>Burkholderiales</taxon>
        <taxon>Oxalobacteraceae</taxon>
        <taxon>Telluria group</taxon>
        <taxon>Massilia</taxon>
    </lineage>
</organism>
<feature type="transmembrane region" description="Helical" evidence="1">
    <location>
        <begin position="71"/>
        <end position="92"/>
    </location>
</feature>
<sequence>MAIFESVGRLGSTLVDMVHTRLELAAVEVEEESQRMLGYLLFALLALILFGVACLLLAFLVIVLFWDTHRIAAVSGLAALFGVAGAIVAMKVKAGFDSKPRLLQNTIEELRKDIAYARSARDMDE</sequence>
<evidence type="ECO:0008006" key="4">
    <source>
        <dbReference type="Google" id="ProtNLM"/>
    </source>
</evidence>
<comment type="caution">
    <text evidence="2">The sequence shown here is derived from an EMBL/GenBank/DDBJ whole genome shotgun (WGS) entry which is preliminary data.</text>
</comment>